<keyword evidence="1" id="KW-0812">Transmembrane</keyword>
<gene>
    <name evidence="2" type="ORF">FD13_GL001869</name>
</gene>
<comment type="caution">
    <text evidence="2">The sequence shown here is derived from an EMBL/GenBank/DDBJ whole genome shotgun (WGS) entry which is preliminary data.</text>
</comment>
<name>A0A0R2DEG9_9LACO</name>
<keyword evidence="3" id="KW-1185">Reference proteome</keyword>
<evidence type="ECO:0000256" key="1">
    <source>
        <dbReference type="SAM" id="Phobius"/>
    </source>
</evidence>
<protein>
    <submittedName>
        <fullName evidence="2">Uncharacterized protein</fullName>
    </submittedName>
</protein>
<dbReference type="EMBL" id="AYZH01000007">
    <property type="protein sequence ID" value="KRN02416.1"/>
    <property type="molecule type" value="Genomic_DNA"/>
</dbReference>
<keyword evidence="1" id="KW-0472">Membrane</keyword>
<accession>A0A0R2DEG9</accession>
<feature type="transmembrane region" description="Helical" evidence="1">
    <location>
        <begin position="16"/>
        <end position="35"/>
    </location>
</feature>
<keyword evidence="1" id="KW-1133">Transmembrane helix</keyword>
<evidence type="ECO:0000313" key="2">
    <source>
        <dbReference type="EMBL" id="KRN02416.1"/>
    </source>
</evidence>
<sequence length="90" mass="9947">MTQLANEVTTINRLDIVFAWVGSLWVVFAVFNLLSNNLYDINSGGSTLLTLLLLIMAILLSLALSGHYFLALRHSFKQTPVKPGKTTPKN</sequence>
<dbReference type="OrthoDB" id="9962660at2"/>
<dbReference type="STRING" id="1423803.FD13_GL001869"/>
<reference evidence="2 3" key="1">
    <citation type="journal article" date="2015" name="Genome Announc.">
        <title>Expanding the biotechnology potential of lactobacilli through comparative genomics of 213 strains and associated genera.</title>
        <authorList>
            <person name="Sun Z."/>
            <person name="Harris H.M."/>
            <person name="McCann A."/>
            <person name="Guo C."/>
            <person name="Argimon S."/>
            <person name="Zhang W."/>
            <person name="Yang X."/>
            <person name="Jeffery I.B."/>
            <person name="Cooney J.C."/>
            <person name="Kagawa T.F."/>
            <person name="Liu W."/>
            <person name="Song Y."/>
            <person name="Salvetti E."/>
            <person name="Wrobel A."/>
            <person name="Rasinkangas P."/>
            <person name="Parkhill J."/>
            <person name="Rea M.C."/>
            <person name="O'Sullivan O."/>
            <person name="Ritari J."/>
            <person name="Douillard F.P."/>
            <person name="Paul Ross R."/>
            <person name="Yang R."/>
            <person name="Briner A.E."/>
            <person name="Felis G.E."/>
            <person name="de Vos W.M."/>
            <person name="Barrangou R."/>
            <person name="Klaenhammer T.R."/>
            <person name="Caufield P.W."/>
            <person name="Cui Y."/>
            <person name="Zhang H."/>
            <person name="O'Toole P.W."/>
        </authorList>
    </citation>
    <scope>NUCLEOTIDE SEQUENCE [LARGE SCALE GENOMIC DNA]</scope>
    <source>
        <strain evidence="2 3">DSM 21775</strain>
    </source>
</reference>
<dbReference type="RefSeq" id="WP_061776286.1">
    <property type="nucleotide sequence ID" value="NZ_AYZH01000007.1"/>
</dbReference>
<dbReference type="Proteomes" id="UP000051589">
    <property type="component" value="Unassembled WGS sequence"/>
</dbReference>
<dbReference type="PATRIC" id="fig|1423803.3.peg.1927"/>
<dbReference type="AlphaFoldDB" id="A0A0R2DEG9"/>
<organism evidence="2 3">
    <name type="scientific">Levilactobacillus senmaizukei DSM 21775 = NBRC 103853</name>
    <dbReference type="NCBI Taxonomy" id="1423803"/>
    <lineage>
        <taxon>Bacteria</taxon>
        <taxon>Bacillati</taxon>
        <taxon>Bacillota</taxon>
        <taxon>Bacilli</taxon>
        <taxon>Lactobacillales</taxon>
        <taxon>Lactobacillaceae</taxon>
        <taxon>Levilactobacillus</taxon>
    </lineage>
</organism>
<evidence type="ECO:0000313" key="3">
    <source>
        <dbReference type="Proteomes" id="UP000051589"/>
    </source>
</evidence>
<feature type="transmembrane region" description="Helical" evidence="1">
    <location>
        <begin position="47"/>
        <end position="70"/>
    </location>
</feature>
<proteinExistence type="predicted"/>